<dbReference type="RefSeq" id="WP_090902777.1">
    <property type="nucleotide sequence ID" value="NZ_FNYO01000099.1"/>
</dbReference>
<sequence>MAIIDKKDQPLQALKQHEYPVASPGEEQAELTTAARDVLAERRRQVEVEGFSLEHDSQYDLGELPAAAACYALFAQRQVLGLRKSEPDHAWPWSLGWWKPGDARSALVKAGALILAEIERLDHQEQESTHV</sequence>
<protein>
    <submittedName>
        <fullName evidence="1">Uncharacterized protein</fullName>
    </submittedName>
</protein>
<organism evidence="1 2">
    <name type="scientific">Azotobacter beijerinckii</name>
    <dbReference type="NCBI Taxonomy" id="170623"/>
    <lineage>
        <taxon>Bacteria</taxon>
        <taxon>Pseudomonadati</taxon>
        <taxon>Pseudomonadota</taxon>
        <taxon>Gammaproteobacteria</taxon>
        <taxon>Pseudomonadales</taxon>
        <taxon>Pseudomonadaceae</taxon>
        <taxon>Azotobacter</taxon>
    </lineage>
</organism>
<evidence type="ECO:0000313" key="2">
    <source>
        <dbReference type="Proteomes" id="UP000199005"/>
    </source>
</evidence>
<gene>
    <name evidence="1" type="ORF">SAMN04244579_04303</name>
</gene>
<name>A0A1H6YYX5_9GAMM</name>
<dbReference type="STRING" id="170623.SAMN04244579_04303"/>
<dbReference type="Proteomes" id="UP000199005">
    <property type="component" value="Unassembled WGS sequence"/>
</dbReference>
<evidence type="ECO:0000313" key="1">
    <source>
        <dbReference type="EMBL" id="SEJ42490.1"/>
    </source>
</evidence>
<reference evidence="1 2" key="1">
    <citation type="submission" date="2016-10" db="EMBL/GenBank/DDBJ databases">
        <authorList>
            <person name="de Groot N.N."/>
        </authorList>
    </citation>
    <scope>NUCLEOTIDE SEQUENCE [LARGE SCALE GENOMIC DNA]</scope>
    <source>
        <strain evidence="1 2">DSM 1041</strain>
    </source>
</reference>
<accession>A0A1H6YYX5</accession>
<proteinExistence type="predicted"/>
<dbReference type="EMBL" id="FNYO01000099">
    <property type="protein sequence ID" value="SEJ42490.1"/>
    <property type="molecule type" value="Genomic_DNA"/>
</dbReference>
<dbReference type="AlphaFoldDB" id="A0A1H6YYX5"/>